<name>A0A7T5RK86_9BACT</name>
<evidence type="ECO:0000313" key="3">
    <source>
        <dbReference type="Proteomes" id="UP000595618"/>
    </source>
</evidence>
<evidence type="ECO:0000256" key="1">
    <source>
        <dbReference type="SAM" id="Phobius"/>
    </source>
</evidence>
<evidence type="ECO:0000313" key="2">
    <source>
        <dbReference type="EMBL" id="QQG45701.1"/>
    </source>
</evidence>
<reference evidence="2 3" key="1">
    <citation type="submission" date="2020-07" db="EMBL/GenBank/DDBJ databases">
        <title>Huge and variable diversity of episymbiotic CPR bacteria and DPANN archaea in groundwater ecosystems.</title>
        <authorList>
            <person name="He C.Y."/>
            <person name="Keren R."/>
            <person name="Whittaker M."/>
            <person name="Farag I.F."/>
            <person name="Doudna J."/>
            <person name="Cate J.H.D."/>
            <person name="Banfield J.F."/>
        </authorList>
    </citation>
    <scope>NUCLEOTIDE SEQUENCE [LARGE SCALE GENOMIC DNA]</scope>
    <source>
        <strain evidence="2">NC_groundwater_541_Ag_S-0.1um_46_50</strain>
    </source>
</reference>
<feature type="transmembrane region" description="Helical" evidence="1">
    <location>
        <begin position="150"/>
        <end position="170"/>
    </location>
</feature>
<dbReference type="Proteomes" id="UP000595618">
    <property type="component" value="Chromosome"/>
</dbReference>
<sequence length="271" mass="31960">MGKIVKYKKVIATFSAIAWLAFIFSAFRGFHFWYAGFVFFLWLALGLVNYDKNSSFWFLKNRFAGFLRFFLILVFLSFVADFIMGQKLAVLWWYPHYNSLDDWLRLYFIIYPFGGLAVLELVYFLSGIFGERLNFVQRPYTYAHRLTDKLDVGLLLSILIITLLAIGGLTREYANLVIWGFFAWMFFGTLKLKYHIVHWGHYVAILVTALFMSVFLHEIPNVGVFEWQYKNAPSLNQEILGIPLWVVLGWYLLVLGMVRIWMYLVLKPRQK</sequence>
<feature type="transmembrane region" description="Helical" evidence="1">
    <location>
        <begin position="106"/>
        <end position="129"/>
    </location>
</feature>
<feature type="transmembrane region" description="Helical" evidence="1">
    <location>
        <begin position="70"/>
        <end position="94"/>
    </location>
</feature>
<feature type="transmembrane region" description="Helical" evidence="1">
    <location>
        <begin position="7"/>
        <end position="26"/>
    </location>
</feature>
<keyword evidence="1" id="KW-1133">Transmembrane helix</keyword>
<keyword evidence="1" id="KW-0472">Membrane</keyword>
<feature type="transmembrane region" description="Helical" evidence="1">
    <location>
        <begin position="239"/>
        <end position="266"/>
    </location>
</feature>
<keyword evidence="1" id="KW-0812">Transmembrane</keyword>
<organism evidence="2 3">
    <name type="scientific">Candidatus Sungiibacteriota bacterium</name>
    <dbReference type="NCBI Taxonomy" id="2750080"/>
    <lineage>
        <taxon>Bacteria</taxon>
        <taxon>Candidatus Sungiibacteriota</taxon>
    </lineage>
</organism>
<proteinExistence type="predicted"/>
<dbReference type="AlphaFoldDB" id="A0A7T5RK86"/>
<gene>
    <name evidence="2" type="ORF">HYW89_02165</name>
</gene>
<feature type="transmembrane region" description="Helical" evidence="1">
    <location>
        <begin position="176"/>
        <end position="192"/>
    </location>
</feature>
<feature type="transmembrane region" description="Helical" evidence="1">
    <location>
        <begin position="32"/>
        <end position="50"/>
    </location>
</feature>
<feature type="transmembrane region" description="Helical" evidence="1">
    <location>
        <begin position="199"/>
        <end position="219"/>
    </location>
</feature>
<dbReference type="EMBL" id="CP066690">
    <property type="protein sequence ID" value="QQG45701.1"/>
    <property type="molecule type" value="Genomic_DNA"/>
</dbReference>
<protein>
    <submittedName>
        <fullName evidence="2">Uncharacterized protein</fullName>
    </submittedName>
</protein>
<accession>A0A7T5RK86</accession>